<dbReference type="PANTHER" id="PTHR48475">
    <property type="entry name" value="RIBONUCLEASE H"/>
    <property type="match status" value="1"/>
</dbReference>
<dbReference type="Gene3D" id="3.30.420.10">
    <property type="entry name" value="Ribonuclease H-like superfamily/Ribonuclease H"/>
    <property type="match status" value="1"/>
</dbReference>
<dbReference type="InterPro" id="IPR012337">
    <property type="entry name" value="RNaseH-like_sf"/>
</dbReference>
<proteinExistence type="predicted"/>
<dbReference type="PANTHER" id="PTHR48475:SF1">
    <property type="entry name" value="RNASE H TYPE-1 DOMAIN-CONTAINING PROTEIN"/>
    <property type="match status" value="1"/>
</dbReference>
<dbReference type="EMBL" id="LS480641">
    <property type="protein sequence ID" value="SPT18733.1"/>
    <property type="molecule type" value="Genomic_DNA"/>
</dbReference>
<dbReference type="Pfam" id="PF13456">
    <property type="entry name" value="RVT_3"/>
    <property type="match status" value="1"/>
</dbReference>
<sequence length="174" mass="19201">MHFDGSKMLAGLGAGVVLTSPIGDTVRYVLKILYTDSNNAAEYQALLHGLQMAVSMGIQCLEVRGDSNLAISQINGEFDAKDPKMAAYRNVVLKISARFEGSSFIMWPEGVIKQRTSLLAWALSAIPSHPIPLWRGSLRHPLYGRTRTATPVRIRSYPRIPNTIPISSWARPPK</sequence>
<evidence type="ECO:0000259" key="1">
    <source>
        <dbReference type="Pfam" id="PF13456"/>
    </source>
</evidence>
<dbReference type="GO" id="GO:0004523">
    <property type="term" value="F:RNA-DNA hybrid ribonuclease activity"/>
    <property type="evidence" value="ECO:0007669"/>
    <property type="project" value="InterPro"/>
</dbReference>
<gene>
    <name evidence="2" type="ORF">CAMPLR22A2D_LOCUS3346</name>
</gene>
<organism evidence="2 3">
    <name type="scientific">Triticum aestivum</name>
    <name type="common">Wheat</name>
    <dbReference type="NCBI Taxonomy" id="4565"/>
    <lineage>
        <taxon>Eukaryota</taxon>
        <taxon>Viridiplantae</taxon>
        <taxon>Streptophyta</taxon>
        <taxon>Embryophyta</taxon>
        <taxon>Tracheophyta</taxon>
        <taxon>Spermatophyta</taxon>
        <taxon>Magnoliopsida</taxon>
        <taxon>Liliopsida</taxon>
        <taxon>Poales</taxon>
        <taxon>Poaceae</taxon>
        <taxon>BOP clade</taxon>
        <taxon>Pooideae</taxon>
        <taxon>Triticodae</taxon>
        <taxon>Triticeae</taxon>
        <taxon>Triticinae</taxon>
        <taxon>Triticum</taxon>
    </lineage>
</organism>
<dbReference type="SUPFAM" id="SSF53098">
    <property type="entry name" value="Ribonuclease H-like"/>
    <property type="match status" value="1"/>
</dbReference>
<dbReference type="AlphaFoldDB" id="A0A7H4LJE5"/>
<reference evidence="2 3" key="1">
    <citation type="submission" date="2018-05" db="EMBL/GenBank/DDBJ databases">
        <authorList>
            <person name="Thind KAUR A."/>
        </authorList>
    </citation>
    <scope>NUCLEOTIDE SEQUENCE [LARGE SCALE GENOMIC DNA]</scope>
</reference>
<accession>A0A7H4LJE5</accession>
<protein>
    <recommendedName>
        <fullName evidence="1">RNase H type-1 domain-containing protein</fullName>
    </recommendedName>
</protein>
<dbReference type="CDD" id="cd09279">
    <property type="entry name" value="RNase_HI_like"/>
    <property type="match status" value="1"/>
</dbReference>
<name>A0A7H4LJE5_WHEAT</name>
<evidence type="ECO:0000313" key="2">
    <source>
        <dbReference type="EMBL" id="SPT18733.1"/>
    </source>
</evidence>
<dbReference type="GO" id="GO:0003676">
    <property type="term" value="F:nucleic acid binding"/>
    <property type="evidence" value="ECO:0007669"/>
    <property type="project" value="InterPro"/>
</dbReference>
<dbReference type="InterPro" id="IPR036397">
    <property type="entry name" value="RNaseH_sf"/>
</dbReference>
<evidence type="ECO:0000313" key="3">
    <source>
        <dbReference type="Proteomes" id="UP000280104"/>
    </source>
</evidence>
<dbReference type="InterPro" id="IPR002156">
    <property type="entry name" value="RNaseH_domain"/>
</dbReference>
<feature type="domain" description="RNase H type-1" evidence="1">
    <location>
        <begin position="11"/>
        <end position="104"/>
    </location>
</feature>
<dbReference type="Proteomes" id="UP000280104">
    <property type="component" value="Chromosome II"/>
</dbReference>